<accession>A0A8S9XVX7</accession>
<dbReference type="PANTHER" id="PTHR24253">
    <property type="entry name" value="TRANSMEMBRANE PROTEASE SERINE"/>
    <property type="match status" value="1"/>
</dbReference>
<keyword evidence="3" id="KW-0645">Protease</keyword>
<dbReference type="Gene3D" id="2.40.10.10">
    <property type="entry name" value="Trypsin-like serine proteases"/>
    <property type="match status" value="1"/>
</dbReference>
<proteinExistence type="inferred from homology"/>
<dbReference type="InterPro" id="IPR001254">
    <property type="entry name" value="Trypsin_dom"/>
</dbReference>
<feature type="signal peptide" evidence="4">
    <location>
        <begin position="1"/>
        <end position="27"/>
    </location>
</feature>
<dbReference type="Proteomes" id="UP000466442">
    <property type="component" value="Unassembled WGS sequence"/>
</dbReference>
<dbReference type="GO" id="GO:0006508">
    <property type="term" value="P:proteolysis"/>
    <property type="evidence" value="ECO:0007669"/>
    <property type="project" value="UniProtKB-KW"/>
</dbReference>
<protein>
    <recommendedName>
        <fullName evidence="5">Peptidase S1 domain-containing protein</fullName>
    </recommendedName>
</protein>
<dbReference type="InterPro" id="IPR001314">
    <property type="entry name" value="Peptidase_S1A"/>
</dbReference>
<dbReference type="CDD" id="cd00190">
    <property type="entry name" value="Tryp_SPc"/>
    <property type="match status" value="1"/>
</dbReference>
<evidence type="ECO:0000256" key="4">
    <source>
        <dbReference type="SAM" id="SignalP"/>
    </source>
</evidence>
<dbReference type="PROSITE" id="PS50240">
    <property type="entry name" value="TRYPSIN_DOM"/>
    <property type="match status" value="1"/>
</dbReference>
<dbReference type="AlphaFoldDB" id="A0A8S9XVX7"/>
<keyword evidence="4" id="KW-0732">Signal</keyword>
<evidence type="ECO:0000313" key="7">
    <source>
        <dbReference type="Proteomes" id="UP000466442"/>
    </source>
</evidence>
<dbReference type="GO" id="GO:0004252">
    <property type="term" value="F:serine-type endopeptidase activity"/>
    <property type="evidence" value="ECO:0007669"/>
    <property type="project" value="InterPro"/>
</dbReference>
<dbReference type="InterPro" id="IPR033116">
    <property type="entry name" value="TRYPSIN_SER"/>
</dbReference>
<dbReference type="PANTHER" id="PTHR24253:SF153">
    <property type="entry name" value="SERINE PROTEASE HEPSIN"/>
    <property type="match status" value="1"/>
</dbReference>
<comment type="similarity">
    <text evidence="2">Belongs to the peptidase S1 family. CLIP subfamily.</text>
</comment>
<keyword evidence="3" id="KW-0378">Hydrolase</keyword>
<dbReference type="EMBL" id="WIXP02000003">
    <property type="protein sequence ID" value="KAF6213212.1"/>
    <property type="molecule type" value="Genomic_DNA"/>
</dbReference>
<evidence type="ECO:0000313" key="6">
    <source>
        <dbReference type="EMBL" id="KAF6213212.1"/>
    </source>
</evidence>
<dbReference type="PROSITE" id="PS00135">
    <property type="entry name" value="TRYPSIN_SER"/>
    <property type="match status" value="1"/>
</dbReference>
<keyword evidence="7" id="KW-1185">Reference proteome</keyword>
<keyword evidence="1" id="KW-1015">Disulfide bond</keyword>
<dbReference type="SUPFAM" id="SSF50494">
    <property type="entry name" value="Trypsin-like serine proteases"/>
    <property type="match status" value="1"/>
</dbReference>
<evidence type="ECO:0000256" key="2">
    <source>
        <dbReference type="ARBA" id="ARBA00024195"/>
    </source>
</evidence>
<dbReference type="InterPro" id="IPR018114">
    <property type="entry name" value="TRYPSIN_HIS"/>
</dbReference>
<organism evidence="6 7">
    <name type="scientific">Apolygus lucorum</name>
    <name type="common">Small green plant bug</name>
    <name type="synonym">Lygocoris lucorum</name>
    <dbReference type="NCBI Taxonomy" id="248454"/>
    <lineage>
        <taxon>Eukaryota</taxon>
        <taxon>Metazoa</taxon>
        <taxon>Ecdysozoa</taxon>
        <taxon>Arthropoda</taxon>
        <taxon>Hexapoda</taxon>
        <taxon>Insecta</taxon>
        <taxon>Pterygota</taxon>
        <taxon>Neoptera</taxon>
        <taxon>Paraneoptera</taxon>
        <taxon>Hemiptera</taxon>
        <taxon>Heteroptera</taxon>
        <taxon>Panheteroptera</taxon>
        <taxon>Cimicomorpha</taxon>
        <taxon>Miridae</taxon>
        <taxon>Mirini</taxon>
        <taxon>Apolygus</taxon>
    </lineage>
</organism>
<feature type="domain" description="Peptidase S1" evidence="5">
    <location>
        <begin position="63"/>
        <end position="339"/>
    </location>
</feature>
<evidence type="ECO:0000259" key="5">
    <source>
        <dbReference type="PROSITE" id="PS50240"/>
    </source>
</evidence>
<reference evidence="6" key="1">
    <citation type="journal article" date="2021" name="Mol. Ecol. Resour.">
        <title>Apolygus lucorum genome provides insights into omnivorousness and mesophyll feeding.</title>
        <authorList>
            <person name="Liu Y."/>
            <person name="Liu H."/>
            <person name="Wang H."/>
            <person name="Huang T."/>
            <person name="Liu B."/>
            <person name="Yang B."/>
            <person name="Yin L."/>
            <person name="Li B."/>
            <person name="Zhang Y."/>
            <person name="Zhang S."/>
            <person name="Jiang F."/>
            <person name="Zhang X."/>
            <person name="Ren Y."/>
            <person name="Wang B."/>
            <person name="Wang S."/>
            <person name="Lu Y."/>
            <person name="Wu K."/>
            <person name="Fan W."/>
            <person name="Wang G."/>
        </authorList>
    </citation>
    <scope>NUCLEOTIDE SEQUENCE</scope>
    <source>
        <strain evidence="6">12Hb</strain>
    </source>
</reference>
<feature type="chain" id="PRO_5035750291" description="Peptidase S1 domain-containing protein" evidence="4">
    <location>
        <begin position="28"/>
        <end position="348"/>
    </location>
</feature>
<dbReference type="SMART" id="SM00020">
    <property type="entry name" value="Tryp_SPc"/>
    <property type="match status" value="1"/>
</dbReference>
<dbReference type="FunFam" id="2.40.10.10:FF:000002">
    <property type="entry name" value="Transmembrane protease serine"/>
    <property type="match status" value="1"/>
</dbReference>
<dbReference type="OrthoDB" id="10061449at2759"/>
<gene>
    <name evidence="6" type="ORF">GE061_010929</name>
</gene>
<keyword evidence="3" id="KW-0720">Serine protease</keyword>
<dbReference type="Pfam" id="PF00089">
    <property type="entry name" value="Trypsin"/>
    <property type="match status" value="1"/>
</dbReference>
<dbReference type="PRINTS" id="PR00722">
    <property type="entry name" value="CHYMOTRYPSIN"/>
</dbReference>
<dbReference type="InterPro" id="IPR043504">
    <property type="entry name" value="Peptidase_S1_PA_chymotrypsin"/>
</dbReference>
<sequence>MVIKAKFKLSHVISFCLTLSIVQRCTSEEAESYGNENSADSGEGQDIPFCGASVVQNLEGGRIVGGLDAKPYEFPWMAKLFYHRNLRCAATLVADRYMVTAAHCIAEYKKGSSLRPRRKRKSKDRKRNYVVLSAAGFVVGLGSHNTWGLSTYKRKVDKIITHPNFDYFASGNREVGSYMIQTNDIAILKFRPVDFSTRVVPVCLPPQGVRVKNNMELVLAGWGSINSDDLSGDNKPQLPHVLQKTKLMKISFKECQKNENVGMHFNKQNQLTEREVFCLMGNETDSCQGDSGGPVVEKTYHGYRLVGLVSWGIGCNMEAYPSAYTQVSSYMEFLIRHTRDGKFLPFKH</sequence>
<evidence type="ECO:0000256" key="1">
    <source>
        <dbReference type="ARBA" id="ARBA00023157"/>
    </source>
</evidence>
<dbReference type="InterPro" id="IPR009003">
    <property type="entry name" value="Peptidase_S1_PA"/>
</dbReference>
<evidence type="ECO:0000256" key="3">
    <source>
        <dbReference type="RuleBase" id="RU363034"/>
    </source>
</evidence>
<dbReference type="PROSITE" id="PS00134">
    <property type="entry name" value="TRYPSIN_HIS"/>
    <property type="match status" value="1"/>
</dbReference>
<name>A0A8S9XVX7_APOLU</name>
<comment type="caution">
    <text evidence="6">The sequence shown here is derived from an EMBL/GenBank/DDBJ whole genome shotgun (WGS) entry which is preliminary data.</text>
</comment>